<dbReference type="InterPro" id="IPR042160">
    <property type="entry name" value="HD-Zip_IV"/>
</dbReference>
<evidence type="ECO:0000256" key="3">
    <source>
        <dbReference type="RuleBase" id="RU000682"/>
    </source>
</evidence>
<dbReference type="GO" id="GO:0005634">
    <property type="term" value="C:nucleus"/>
    <property type="evidence" value="ECO:0007669"/>
    <property type="project" value="UniProtKB-SubCell"/>
</dbReference>
<comment type="subcellular location">
    <subcellularLocation>
        <location evidence="1 2 3">Nucleus</location>
    </subcellularLocation>
</comment>
<dbReference type="InterPro" id="IPR009057">
    <property type="entry name" value="Homeodomain-like_sf"/>
</dbReference>
<dbReference type="InterPro" id="IPR001356">
    <property type="entry name" value="HD"/>
</dbReference>
<dbReference type="Pfam" id="PF00046">
    <property type="entry name" value="Homeodomain"/>
    <property type="match status" value="1"/>
</dbReference>
<feature type="coiled-coil region" evidence="4">
    <location>
        <begin position="72"/>
        <end position="109"/>
    </location>
</feature>
<keyword evidence="4" id="KW-0175">Coiled coil</keyword>
<keyword evidence="8" id="KW-1185">Reference proteome</keyword>
<dbReference type="PROSITE" id="PS50071">
    <property type="entry name" value="HOMEOBOX_2"/>
    <property type="match status" value="1"/>
</dbReference>
<dbReference type="GO" id="GO:0003677">
    <property type="term" value="F:DNA binding"/>
    <property type="evidence" value="ECO:0007669"/>
    <property type="project" value="UniProtKB-UniRule"/>
</dbReference>
<dbReference type="Gene3D" id="1.10.10.60">
    <property type="entry name" value="Homeodomain-like"/>
    <property type="match status" value="1"/>
</dbReference>
<evidence type="ECO:0000259" key="6">
    <source>
        <dbReference type="PROSITE" id="PS50071"/>
    </source>
</evidence>
<name>A0AAV1CFR1_OLDCO</name>
<evidence type="ECO:0000313" key="7">
    <source>
        <dbReference type="EMBL" id="CAI9094191.1"/>
    </source>
</evidence>
<gene>
    <name evidence="7" type="ORF">OLC1_LOCUS5412</name>
</gene>
<dbReference type="EMBL" id="OX459119">
    <property type="protein sequence ID" value="CAI9094191.1"/>
    <property type="molecule type" value="Genomic_DNA"/>
</dbReference>
<protein>
    <submittedName>
        <fullName evidence="7">OLC1v1029885C1</fullName>
    </submittedName>
</protein>
<dbReference type="Proteomes" id="UP001161247">
    <property type="component" value="Chromosome 2"/>
</dbReference>
<dbReference type="CDD" id="cd00086">
    <property type="entry name" value="homeodomain"/>
    <property type="match status" value="1"/>
</dbReference>
<evidence type="ECO:0000256" key="5">
    <source>
        <dbReference type="SAM" id="MobiDB-lite"/>
    </source>
</evidence>
<dbReference type="PANTHER" id="PTHR45654">
    <property type="entry name" value="HOMEOBOX-LEUCINE ZIPPER PROTEIN MERISTEM L1"/>
    <property type="match status" value="1"/>
</dbReference>
<organism evidence="7 8">
    <name type="scientific">Oldenlandia corymbosa var. corymbosa</name>
    <dbReference type="NCBI Taxonomy" id="529605"/>
    <lineage>
        <taxon>Eukaryota</taxon>
        <taxon>Viridiplantae</taxon>
        <taxon>Streptophyta</taxon>
        <taxon>Embryophyta</taxon>
        <taxon>Tracheophyta</taxon>
        <taxon>Spermatophyta</taxon>
        <taxon>Magnoliopsida</taxon>
        <taxon>eudicotyledons</taxon>
        <taxon>Gunneridae</taxon>
        <taxon>Pentapetalae</taxon>
        <taxon>asterids</taxon>
        <taxon>lamiids</taxon>
        <taxon>Gentianales</taxon>
        <taxon>Rubiaceae</taxon>
        <taxon>Rubioideae</taxon>
        <taxon>Spermacoceae</taxon>
        <taxon>Hedyotis-Oldenlandia complex</taxon>
        <taxon>Oldenlandia</taxon>
    </lineage>
</organism>
<dbReference type="SMART" id="SM00389">
    <property type="entry name" value="HOX"/>
    <property type="match status" value="1"/>
</dbReference>
<keyword evidence="2 3" id="KW-0371">Homeobox</keyword>
<dbReference type="SUPFAM" id="SSF46689">
    <property type="entry name" value="Homeodomain-like"/>
    <property type="match status" value="1"/>
</dbReference>
<feature type="domain" description="Homeobox" evidence="6">
    <location>
        <begin position="20"/>
        <end position="80"/>
    </location>
</feature>
<keyword evidence="2 3" id="KW-0539">Nucleus</keyword>
<evidence type="ECO:0000313" key="8">
    <source>
        <dbReference type="Proteomes" id="UP001161247"/>
    </source>
</evidence>
<reference evidence="7" key="1">
    <citation type="submission" date="2023-03" db="EMBL/GenBank/DDBJ databases">
        <authorList>
            <person name="Julca I."/>
        </authorList>
    </citation>
    <scope>NUCLEOTIDE SEQUENCE</scope>
</reference>
<keyword evidence="2 3" id="KW-0238">DNA-binding</keyword>
<dbReference type="PANTHER" id="PTHR45654:SF77">
    <property type="entry name" value="HOMEOBOX-LEUCINE ZIPPER PROTEIN MERISTEM L1"/>
    <property type="match status" value="1"/>
</dbReference>
<evidence type="ECO:0000256" key="1">
    <source>
        <dbReference type="ARBA" id="ARBA00004123"/>
    </source>
</evidence>
<sequence length="161" mass="18843">MNPEDVANRDVTNEAFTGPGNCGRRHRRHSLHQIRSLETFFMDYEKPSESQCEKLSQELGMTTKQIKSWFRYKRTQIKAQQEKIENDQLKAENKRLKMENKMLREALANSFCAACQGFLFYSRGGARPLSYNIMLHENLRLRNECLRLQDLVNEKKGGRLG</sequence>
<feature type="region of interest" description="Disordered" evidence="5">
    <location>
        <begin position="1"/>
        <end position="25"/>
    </location>
</feature>
<evidence type="ECO:0000256" key="2">
    <source>
        <dbReference type="PROSITE-ProRule" id="PRU00108"/>
    </source>
</evidence>
<evidence type="ECO:0000256" key="4">
    <source>
        <dbReference type="SAM" id="Coils"/>
    </source>
</evidence>
<feature type="compositionally biased region" description="Basic and acidic residues" evidence="5">
    <location>
        <begin position="1"/>
        <end position="12"/>
    </location>
</feature>
<feature type="DNA-binding region" description="Homeobox" evidence="2">
    <location>
        <begin position="22"/>
        <end position="81"/>
    </location>
</feature>
<proteinExistence type="predicted"/>
<accession>A0AAV1CFR1</accession>
<dbReference type="AlphaFoldDB" id="A0AAV1CFR1"/>